<organism evidence="2 3">
    <name type="scientific">Nonomuraea muscovyensis</name>
    <dbReference type="NCBI Taxonomy" id="1124761"/>
    <lineage>
        <taxon>Bacteria</taxon>
        <taxon>Bacillati</taxon>
        <taxon>Actinomycetota</taxon>
        <taxon>Actinomycetes</taxon>
        <taxon>Streptosporangiales</taxon>
        <taxon>Streptosporangiaceae</taxon>
        <taxon>Nonomuraea</taxon>
    </lineage>
</organism>
<evidence type="ECO:0000256" key="1">
    <source>
        <dbReference type="SAM" id="SignalP"/>
    </source>
</evidence>
<proteinExistence type="predicted"/>
<name>A0A7X0EU32_9ACTN</name>
<accession>A0A7X0EU32</accession>
<dbReference type="EMBL" id="JACHJB010000001">
    <property type="protein sequence ID" value="MBB6344327.1"/>
    <property type="molecule type" value="Genomic_DNA"/>
</dbReference>
<keyword evidence="3" id="KW-1185">Reference proteome</keyword>
<dbReference type="AlphaFoldDB" id="A0A7X0EU32"/>
<evidence type="ECO:0008006" key="4">
    <source>
        <dbReference type="Google" id="ProtNLM"/>
    </source>
</evidence>
<reference evidence="2 3" key="1">
    <citation type="submission" date="2020-08" db="EMBL/GenBank/DDBJ databases">
        <title>Sequencing the genomes of 1000 actinobacteria strains.</title>
        <authorList>
            <person name="Klenk H.-P."/>
        </authorList>
    </citation>
    <scope>NUCLEOTIDE SEQUENCE [LARGE SCALE GENOMIC DNA]</scope>
    <source>
        <strain evidence="2 3">DSM 45913</strain>
    </source>
</reference>
<dbReference type="Pfam" id="PF03995">
    <property type="entry name" value="Inhibitor_I36"/>
    <property type="match status" value="1"/>
</dbReference>
<evidence type="ECO:0000313" key="3">
    <source>
        <dbReference type="Proteomes" id="UP000583800"/>
    </source>
</evidence>
<protein>
    <recommendedName>
        <fullName evidence="4">Peptidase inhibitor family I36</fullName>
    </recommendedName>
</protein>
<dbReference type="Proteomes" id="UP000583800">
    <property type="component" value="Unassembled WGS sequence"/>
</dbReference>
<evidence type="ECO:0000313" key="2">
    <source>
        <dbReference type="EMBL" id="MBB6344327.1"/>
    </source>
</evidence>
<keyword evidence="1" id="KW-0732">Signal</keyword>
<sequence length="131" mass="14116">MIKAVKGLAIGLPLAMMTLALTSGTASAARGDCASGYFCAWAGDAWAGLPTARWPRGTNDASWYNNGLHDNAESVYNHSPSYQDPSVPDNVVLFLDVNYGRADLCVLPGEYYDGGMDDNDYDSHRWVSDCA</sequence>
<dbReference type="RefSeq" id="WP_185082464.1">
    <property type="nucleotide sequence ID" value="NZ_JACHJB010000001.1"/>
</dbReference>
<feature type="chain" id="PRO_5030526148" description="Peptidase inhibitor family I36" evidence="1">
    <location>
        <begin position="29"/>
        <end position="131"/>
    </location>
</feature>
<comment type="caution">
    <text evidence="2">The sequence shown here is derived from an EMBL/GenBank/DDBJ whole genome shotgun (WGS) entry which is preliminary data.</text>
</comment>
<gene>
    <name evidence="2" type="ORF">FHU36_000836</name>
</gene>
<feature type="signal peptide" evidence="1">
    <location>
        <begin position="1"/>
        <end position="28"/>
    </location>
</feature>